<dbReference type="InterPro" id="IPR029057">
    <property type="entry name" value="PRTase-like"/>
</dbReference>
<dbReference type="SUPFAM" id="SSF53271">
    <property type="entry name" value="PRTase-like"/>
    <property type="match status" value="1"/>
</dbReference>
<dbReference type="GO" id="GO:0000287">
    <property type="term" value="F:magnesium ion binding"/>
    <property type="evidence" value="ECO:0007669"/>
    <property type="project" value="TreeGrafter"/>
</dbReference>
<dbReference type="PANTHER" id="PTHR43340:SF1">
    <property type="entry name" value="HYPOXANTHINE PHOSPHORIBOSYLTRANSFERASE"/>
    <property type="match status" value="1"/>
</dbReference>
<dbReference type="GO" id="GO:0046100">
    <property type="term" value="P:hypoxanthine metabolic process"/>
    <property type="evidence" value="ECO:0007669"/>
    <property type="project" value="TreeGrafter"/>
</dbReference>
<dbReference type="GO" id="GO:0032263">
    <property type="term" value="P:GMP salvage"/>
    <property type="evidence" value="ECO:0007669"/>
    <property type="project" value="TreeGrafter"/>
</dbReference>
<dbReference type="Pfam" id="PF00156">
    <property type="entry name" value="Pribosyltran"/>
    <property type="match status" value="1"/>
</dbReference>
<dbReference type="InterPro" id="IPR050408">
    <property type="entry name" value="HGPRT"/>
</dbReference>
<dbReference type="Gene3D" id="3.40.50.2020">
    <property type="match status" value="1"/>
</dbReference>
<dbReference type="Proteomes" id="UP000237819">
    <property type="component" value="Unassembled WGS sequence"/>
</dbReference>
<name>A0A2S8GJF0_9BACT</name>
<comment type="caution">
    <text evidence="4">The sequence shown here is derived from an EMBL/GenBank/DDBJ whole genome shotgun (WGS) entry which is preliminary data.</text>
</comment>
<dbReference type="GO" id="GO:0004422">
    <property type="term" value="F:hypoxanthine phosphoribosyltransferase activity"/>
    <property type="evidence" value="ECO:0007669"/>
    <property type="project" value="TreeGrafter"/>
</dbReference>
<reference evidence="4 5" key="1">
    <citation type="submission" date="2018-02" db="EMBL/GenBank/DDBJ databases">
        <title>Comparative genomes isolates from brazilian mangrove.</title>
        <authorList>
            <person name="Araujo J.E."/>
            <person name="Taketani R.G."/>
            <person name="Silva M.C.P."/>
            <person name="Loureco M.V."/>
            <person name="Andreote F.D."/>
        </authorList>
    </citation>
    <scope>NUCLEOTIDE SEQUENCE [LARGE SCALE GENOMIC DNA]</scope>
    <source>
        <strain evidence="4 5">Nap-Phe MGV</strain>
    </source>
</reference>
<feature type="domain" description="Phosphoribosyltransferase" evidence="3">
    <location>
        <begin position="92"/>
        <end position="220"/>
    </location>
</feature>
<dbReference type="GO" id="GO:0006178">
    <property type="term" value="P:guanine salvage"/>
    <property type="evidence" value="ECO:0007669"/>
    <property type="project" value="TreeGrafter"/>
</dbReference>
<proteinExistence type="predicted"/>
<dbReference type="GO" id="GO:0005829">
    <property type="term" value="C:cytosol"/>
    <property type="evidence" value="ECO:0007669"/>
    <property type="project" value="TreeGrafter"/>
</dbReference>
<dbReference type="InterPro" id="IPR000836">
    <property type="entry name" value="PRTase_dom"/>
</dbReference>
<comment type="catalytic activity">
    <reaction evidence="1">
        <text>GMP + diphosphate = guanine + 5-phospho-alpha-D-ribose 1-diphosphate</text>
        <dbReference type="Rhea" id="RHEA:25424"/>
        <dbReference type="ChEBI" id="CHEBI:16235"/>
        <dbReference type="ChEBI" id="CHEBI:33019"/>
        <dbReference type="ChEBI" id="CHEBI:58017"/>
        <dbReference type="ChEBI" id="CHEBI:58115"/>
        <dbReference type="EC" id="2.4.2.8"/>
    </reaction>
    <physiologicalReaction direction="right-to-left" evidence="1">
        <dbReference type="Rhea" id="RHEA:25426"/>
    </physiologicalReaction>
</comment>
<evidence type="ECO:0000259" key="3">
    <source>
        <dbReference type="Pfam" id="PF00156"/>
    </source>
</evidence>
<dbReference type="EMBL" id="PUHZ01000019">
    <property type="protein sequence ID" value="PQO44568.1"/>
    <property type="molecule type" value="Genomic_DNA"/>
</dbReference>
<comment type="catalytic activity">
    <reaction evidence="2">
        <text>IMP + diphosphate = hypoxanthine + 5-phospho-alpha-D-ribose 1-diphosphate</text>
        <dbReference type="Rhea" id="RHEA:17973"/>
        <dbReference type="ChEBI" id="CHEBI:17368"/>
        <dbReference type="ChEBI" id="CHEBI:33019"/>
        <dbReference type="ChEBI" id="CHEBI:58017"/>
        <dbReference type="ChEBI" id="CHEBI:58053"/>
        <dbReference type="EC" id="2.4.2.8"/>
    </reaction>
    <physiologicalReaction direction="right-to-left" evidence="2">
        <dbReference type="Rhea" id="RHEA:17975"/>
    </physiologicalReaction>
</comment>
<protein>
    <recommendedName>
        <fullName evidence="3">Phosphoribosyltransferase domain-containing protein</fullName>
    </recommendedName>
</protein>
<organism evidence="4 5">
    <name type="scientific">Blastopirellula marina</name>
    <dbReference type="NCBI Taxonomy" id="124"/>
    <lineage>
        <taxon>Bacteria</taxon>
        <taxon>Pseudomonadati</taxon>
        <taxon>Planctomycetota</taxon>
        <taxon>Planctomycetia</taxon>
        <taxon>Pirellulales</taxon>
        <taxon>Pirellulaceae</taxon>
        <taxon>Blastopirellula</taxon>
    </lineage>
</organism>
<dbReference type="GO" id="GO:0032264">
    <property type="term" value="P:IMP salvage"/>
    <property type="evidence" value="ECO:0007669"/>
    <property type="project" value="TreeGrafter"/>
</dbReference>
<dbReference type="AlphaFoldDB" id="A0A2S8GJF0"/>
<evidence type="ECO:0000313" key="5">
    <source>
        <dbReference type="Proteomes" id="UP000237819"/>
    </source>
</evidence>
<dbReference type="PANTHER" id="PTHR43340">
    <property type="entry name" value="HYPOXANTHINE-GUANINE PHOSPHORIBOSYLTRANSFERASE"/>
    <property type="match status" value="1"/>
</dbReference>
<evidence type="ECO:0000256" key="1">
    <source>
        <dbReference type="ARBA" id="ARBA00048811"/>
    </source>
</evidence>
<evidence type="ECO:0000256" key="2">
    <source>
        <dbReference type="ARBA" id="ARBA00049402"/>
    </source>
</evidence>
<sequence>MLQGRSLIWIPCSDSASSPLDLKRIREPTRATSEGRHHMILTNQPGNQAHGFNLRPAKEKNGKTLSKDRINHKNQLMASEVQQYYVERGVTPYILYVLQGAVIFAGDFIRQFHKEFIYELAGVRAKSYEQNEKKGPVEIAVGQIDPELVRGQSLLVMDDIIETGETLLRFKELLLEMGASEVKTLVLLDKPSKRQFLIEPDWKGFEIQEDQWVFGYGMDYNGKLRHYPNVVTLVPRNDS</sequence>
<evidence type="ECO:0000313" key="4">
    <source>
        <dbReference type="EMBL" id="PQO44568.1"/>
    </source>
</evidence>
<gene>
    <name evidence="4" type="ORF">C5Y93_19385</name>
</gene>
<accession>A0A2S8GJF0</accession>
<dbReference type="CDD" id="cd06223">
    <property type="entry name" value="PRTases_typeI"/>
    <property type="match status" value="1"/>
</dbReference>